<dbReference type="Pfam" id="PF00753">
    <property type="entry name" value="Lactamase_B"/>
    <property type="match status" value="1"/>
</dbReference>
<dbReference type="GO" id="GO:0031123">
    <property type="term" value="P:RNA 3'-end processing"/>
    <property type="evidence" value="ECO:0007669"/>
    <property type="project" value="UniProtKB-ARBA"/>
</dbReference>
<dbReference type="InterPro" id="IPR001279">
    <property type="entry name" value="Metallo-B-lactamas"/>
</dbReference>
<dbReference type="SMART" id="SM00849">
    <property type="entry name" value="Lactamase_B"/>
    <property type="match status" value="1"/>
</dbReference>
<dbReference type="GO" id="GO:0003727">
    <property type="term" value="F:single-stranded RNA binding"/>
    <property type="evidence" value="ECO:0007669"/>
    <property type="project" value="TreeGrafter"/>
</dbReference>
<reference evidence="8" key="1">
    <citation type="submission" date="2025-08" db="UniProtKB">
        <authorList>
            <consortium name="RefSeq"/>
        </authorList>
    </citation>
    <scope>IDENTIFICATION</scope>
</reference>
<dbReference type="PANTHER" id="PTHR23131">
    <property type="entry name" value="ENDORIBONUCLEASE LACTB2"/>
    <property type="match status" value="1"/>
</dbReference>
<dbReference type="InterPro" id="IPR041516">
    <property type="entry name" value="LACTB2_WH"/>
</dbReference>
<proteinExistence type="inferred from homology"/>
<dbReference type="KEGG" id="ccin:107275000"/>
<feature type="domain" description="Metallo-beta-lactamase" evidence="6">
    <location>
        <begin position="32"/>
        <end position="209"/>
    </location>
</feature>
<evidence type="ECO:0000259" key="6">
    <source>
        <dbReference type="SMART" id="SM00849"/>
    </source>
</evidence>
<sequence length="296" mass="33405">MSSLTAIPLVSKLSKGVIRILGCNPGPMTLQGTNTYLIGTGLRRILIDSGDAETANEYTKLLEEVLHNEGATIEHLIITHWHHDHIGGVESVKNLLKLRNTRAKSPTVWKLSRSLEDRGNDGQEESYSVEWRSMNDGQLFEVDGAKLQIHHTPGHTTDHACLTLLEDNSLFSGDCILGEGTAVFEDLHDYILSLEKIIQMTPKVIYPGHGPVIESPVPRIQYYIRHRQQRENEILKVLQEHGTMNSLSEMDIVQRIYTETPENLWNAAAANVRHHLEKLLKERKVRGENGAWFSNI</sequence>
<dbReference type="Gene3D" id="3.60.15.10">
    <property type="entry name" value="Ribonuclease Z/Hydroxyacylglutathione hydrolase-like"/>
    <property type="match status" value="1"/>
</dbReference>
<dbReference type="InterPro" id="IPR036388">
    <property type="entry name" value="WH-like_DNA-bd_sf"/>
</dbReference>
<dbReference type="GO" id="GO:0046872">
    <property type="term" value="F:metal ion binding"/>
    <property type="evidence" value="ECO:0007669"/>
    <property type="project" value="UniProtKB-KW"/>
</dbReference>
<evidence type="ECO:0000256" key="4">
    <source>
        <dbReference type="ARBA" id="ARBA00022833"/>
    </source>
</evidence>
<dbReference type="Proteomes" id="UP000694920">
    <property type="component" value="Unplaced"/>
</dbReference>
<gene>
    <name evidence="8" type="primary">LOC107275000</name>
</gene>
<protein>
    <recommendedName>
        <fullName evidence="5">Beta-lactamase-like protein 2 homolog</fullName>
    </recommendedName>
</protein>
<name>A0AAJ7CHG2_CEPCN</name>
<dbReference type="GO" id="GO:0016787">
    <property type="term" value="F:hydrolase activity"/>
    <property type="evidence" value="ECO:0007669"/>
    <property type="project" value="UniProtKB-KW"/>
</dbReference>
<evidence type="ECO:0000256" key="1">
    <source>
        <dbReference type="ARBA" id="ARBA00006759"/>
    </source>
</evidence>
<dbReference type="RefSeq" id="XP_015610174.1">
    <property type="nucleotide sequence ID" value="XM_015754688.2"/>
</dbReference>
<dbReference type="Pfam" id="PF17778">
    <property type="entry name" value="WHD_BLACT"/>
    <property type="match status" value="1"/>
</dbReference>
<dbReference type="InterPro" id="IPR047921">
    <property type="entry name" value="LACTB2-like_MBL-fold"/>
</dbReference>
<keyword evidence="4" id="KW-0862">Zinc</keyword>
<keyword evidence="7" id="KW-1185">Reference proteome</keyword>
<evidence type="ECO:0000313" key="8">
    <source>
        <dbReference type="RefSeq" id="XP_015610174.1"/>
    </source>
</evidence>
<dbReference type="GeneID" id="107275000"/>
<keyword evidence="2" id="KW-0479">Metal-binding</keyword>
<dbReference type="Gene3D" id="1.10.10.10">
    <property type="entry name" value="Winged helix-like DNA-binding domain superfamily/Winged helix DNA-binding domain"/>
    <property type="match status" value="1"/>
</dbReference>
<dbReference type="InterPro" id="IPR036866">
    <property type="entry name" value="RibonucZ/Hydroxyglut_hydro"/>
</dbReference>
<dbReference type="InterPro" id="IPR050662">
    <property type="entry name" value="Sec-metab_biosynth-thioest"/>
</dbReference>
<evidence type="ECO:0000256" key="2">
    <source>
        <dbReference type="ARBA" id="ARBA00022723"/>
    </source>
</evidence>
<dbReference type="CDD" id="cd07722">
    <property type="entry name" value="LACTB2-like_MBL-fold"/>
    <property type="match status" value="1"/>
</dbReference>
<dbReference type="FunFam" id="3.60.15.10:FF:000017">
    <property type="entry name" value="Lactamase beta 2"/>
    <property type="match status" value="1"/>
</dbReference>
<evidence type="ECO:0000256" key="5">
    <source>
        <dbReference type="ARBA" id="ARBA00069358"/>
    </source>
</evidence>
<evidence type="ECO:0000313" key="7">
    <source>
        <dbReference type="Proteomes" id="UP000694920"/>
    </source>
</evidence>
<accession>A0AAJ7CHG2</accession>
<evidence type="ECO:0000256" key="3">
    <source>
        <dbReference type="ARBA" id="ARBA00022801"/>
    </source>
</evidence>
<dbReference type="GO" id="GO:0004521">
    <property type="term" value="F:RNA endonuclease activity"/>
    <property type="evidence" value="ECO:0007669"/>
    <property type="project" value="TreeGrafter"/>
</dbReference>
<dbReference type="SUPFAM" id="SSF56281">
    <property type="entry name" value="Metallo-hydrolase/oxidoreductase"/>
    <property type="match status" value="1"/>
</dbReference>
<keyword evidence="3" id="KW-0378">Hydrolase</keyword>
<dbReference type="PANTHER" id="PTHR23131:SF0">
    <property type="entry name" value="ENDORIBONUCLEASE LACTB2"/>
    <property type="match status" value="1"/>
</dbReference>
<comment type="similarity">
    <text evidence="1">Belongs to the metallo-beta-lactamase superfamily. Glyoxalase II family.</text>
</comment>
<dbReference type="AlphaFoldDB" id="A0AAJ7CHG2"/>
<dbReference type="FunFam" id="1.10.10.10:FF:000328">
    <property type="entry name" value="Lactamase beta 2"/>
    <property type="match status" value="1"/>
</dbReference>
<dbReference type="GO" id="GO:0005759">
    <property type="term" value="C:mitochondrial matrix"/>
    <property type="evidence" value="ECO:0007669"/>
    <property type="project" value="TreeGrafter"/>
</dbReference>
<organism evidence="7 8">
    <name type="scientific">Cephus cinctus</name>
    <name type="common">Wheat stem sawfly</name>
    <dbReference type="NCBI Taxonomy" id="211228"/>
    <lineage>
        <taxon>Eukaryota</taxon>
        <taxon>Metazoa</taxon>
        <taxon>Ecdysozoa</taxon>
        <taxon>Arthropoda</taxon>
        <taxon>Hexapoda</taxon>
        <taxon>Insecta</taxon>
        <taxon>Pterygota</taxon>
        <taxon>Neoptera</taxon>
        <taxon>Endopterygota</taxon>
        <taxon>Hymenoptera</taxon>
        <taxon>Cephoidea</taxon>
        <taxon>Cephidae</taxon>
        <taxon>Cephus</taxon>
    </lineage>
</organism>